<evidence type="ECO:0000313" key="3">
    <source>
        <dbReference type="Proteomes" id="UP000622552"/>
    </source>
</evidence>
<dbReference type="RefSeq" id="WP_197002752.1">
    <property type="nucleotide sequence ID" value="NZ_BONS01000002.1"/>
</dbReference>
<keyword evidence="1" id="KW-0472">Membrane</keyword>
<feature type="transmembrane region" description="Helical" evidence="1">
    <location>
        <begin position="111"/>
        <end position="137"/>
    </location>
</feature>
<name>A0A8J7GPQ7_9ACTN</name>
<comment type="caution">
    <text evidence="2">The sequence shown here is derived from an EMBL/GenBank/DDBJ whole genome shotgun (WGS) entry which is preliminary data.</text>
</comment>
<feature type="transmembrane region" description="Helical" evidence="1">
    <location>
        <begin position="157"/>
        <end position="181"/>
    </location>
</feature>
<feature type="transmembrane region" description="Helical" evidence="1">
    <location>
        <begin position="320"/>
        <end position="338"/>
    </location>
</feature>
<proteinExistence type="predicted"/>
<keyword evidence="1" id="KW-0812">Transmembrane</keyword>
<sequence>MIWLTWRQFRTQATVVFAALILLAVILAVTGPGLAHDYSAGLASCTARGGCDAFAEHFLNSHFALYIGLGVVVAVLPVIVGLFWGAPLVTREFEAGTHRLAWNQSVTRTRWLGVKLGLIGLAAVAAAGVTSVAVTWWSVPLDKAASAGMPRLSPALFVARGVAPLGYALLAFALGVTVGLLVRRTLPAIAVTLVVFAAVQVAVPTLVRPHLMPPVVTTVEITPANLDGLMIGGDDQMSVTVRAPGAGAWTLENETVDAAGAVVAHLPAAVAAACAPTGLPSAEDRGIPRQCFEGIRQAGYRQRVTYQPDSRYWAFQWSETALFAALALGLAGFCFWWVRRRRPS</sequence>
<reference evidence="2" key="1">
    <citation type="submission" date="2020-11" db="EMBL/GenBank/DDBJ databases">
        <title>Sequencing the genomes of 1000 actinobacteria strains.</title>
        <authorList>
            <person name="Klenk H.-P."/>
        </authorList>
    </citation>
    <scope>NUCLEOTIDE SEQUENCE</scope>
    <source>
        <strain evidence="2">DSM 45356</strain>
    </source>
</reference>
<keyword evidence="3" id="KW-1185">Reference proteome</keyword>
<evidence type="ECO:0000313" key="2">
    <source>
        <dbReference type="EMBL" id="MBG6135673.1"/>
    </source>
</evidence>
<organism evidence="2 3">
    <name type="scientific">Longispora fulva</name>
    <dbReference type="NCBI Taxonomy" id="619741"/>
    <lineage>
        <taxon>Bacteria</taxon>
        <taxon>Bacillati</taxon>
        <taxon>Actinomycetota</taxon>
        <taxon>Actinomycetes</taxon>
        <taxon>Micromonosporales</taxon>
        <taxon>Micromonosporaceae</taxon>
        <taxon>Longispora</taxon>
    </lineage>
</organism>
<dbReference type="EMBL" id="JADOUF010000001">
    <property type="protein sequence ID" value="MBG6135673.1"/>
    <property type="molecule type" value="Genomic_DNA"/>
</dbReference>
<protein>
    <recommendedName>
        <fullName evidence="4">ABC-2 family transporter</fullName>
    </recommendedName>
</protein>
<evidence type="ECO:0008006" key="4">
    <source>
        <dbReference type="Google" id="ProtNLM"/>
    </source>
</evidence>
<dbReference type="Proteomes" id="UP000622552">
    <property type="component" value="Unassembled WGS sequence"/>
</dbReference>
<dbReference type="AlphaFoldDB" id="A0A8J7GPQ7"/>
<keyword evidence="1" id="KW-1133">Transmembrane helix</keyword>
<accession>A0A8J7GPQ7</accession>
<feature type="transmembrane region" description="Helical" evidence="1">
    <location>
        <begin position="188"/>
        <end position="207"/>
    </location>
</feature>
<gene>
    <name evidence="2" type="ORF">IW245_001867</name>
</gene>
<feature type="transmembrane region" description="Helical" evidence="1">
    <location>
        <begin position="63"/>
        <end position="90"/>
    </location>
</feature>
<evidence type="ECO:0000256" key="1">
    <source>
        <dbReference type="SAM" id="Phobius"/>
    </source>
</evidence>